<dbReference type="InterPro" id="IPR034139">
    <property type="entry name" value="TOPRIM_OLD"/>
</dbReference>
<dbReference type="SUPFAM" id="SSF52540">
    <property type="entry name" value="P-loop containing nucleoside triphosphate hydrolases"/>
    <property type="match status" value="1"/>
</dbReference>
<reference evidence="4" key="1">
    <citation type="journal article" date="2019" name="Int. J. Syst. Evol. Microbiol.">
        <title>The Global Catalogue of Microorganisms (GCM) 10K type strain sequencing project: providing services to taxonomists for standard genome sequencing and annotation.</title>
        <authorList>
            <consortium name="The Broad Institute Genomics Platform"/>
            <consortium name="The Broad Institute Genome Sequencing Center for Infectious Disease"/>
            <person name="Wu L."/>
            <person name="Ma J."/>
        </authorList>
    </citation>
    <scope>NUCLEOTIDE SEQUENCE [LARGE SCALE GENOMIC DNA]</scope>
    <source>
        <strain evidence="4">CGMCC 1.15043</strain>
    </source>
</reference>
<dbReference type="PANTHER" id="PTHR43581:SF4">
    <property type="entry name" value="ATP_GTP PHOSPHATASE"/>
    <property type="match status" value="1"/>
</dbReference>
<sequence length="689" mass="78790">MYISQINIQNFRSFNGIDNIIEFSEGVNVIIGHNNSGKSNLLKALDLVLNCGSPKKLAIDDFNKSISIKDLKAKSPKVSITVTFSESVNETEYSEDLITVSTWLTELKSPYKAQLTYEFYLPEKEEAEYQEMLADIVSDDIEEYWLSIKHNFLRKYKSNIYGGNPNYKQVADVEALKKIDFQFLDAIRDVERDLFTGKNTLLREVIDFFIDYEIKIDKTKNKSQQQTEIKQLKKEFSTNASQLINTLKRRMERGKREMLSYASNTGASFGNAEPDFDGHILDTELYSALRLIVKYQSGITVPATHNGLGYNNLIFMSLLLAKMQRDASGDYLGSNAKVFPILAIEEPEAHLHPAMQYKFLKFLRENAKEKVRQIFITTHSPNITSAVSLDEIICLHKKDDNTLNIGYLGKAFGKDLKSKTYVQRFLDSTKSDMLFARGVILVEGITEQLNMSIFAQYEEFDLESNHISVINIGGRYFEHFLKLFNSNNNYTLHKKVACITDLDPTRKEIAGDDGYKKCYPYELELDVGKYIYKSCSNDLVDKFTMGTDGKSQHNNIACFSQRKSQGKTFEYALAYTNLDCKLILTESISNCEELTDLFDYYRDGKPLGEMIELLGKKGKENKRIIESILSYKGADNREHLLASRYLNSIQKGENAYELAKALDENLLKKNAANFKVPDYIKDAIRWVCS</sequence>
<keyword evidence="3" id="KW-0378">Hydrolase</keyword>
<dbReference type="RefSeq" id="WP_189015340.1">
    <property type="nucleotide sequence ID" value="NZ_BMHE01000027.1"/>
</dbReference>
<gene>
    <name evidence="3" type="ORF">GCM10008018_45700</name>
</gene>
<name>A0ABQ1F091_9BACL</name>
<keyword evidence="3" id="KW-0540">Nuclease</keyword>
<keyword evidence="3" id="KW-0255">Endonuclease</keyword>
<dbReference type="GO" id="GO:0004519">
    <property type="term" value="F:endonuclease activity"/>
    <property type="evidence" value="ECO:0007669"/>
    <property type="project" value="UniProtKB-KW"/>
</dbReference>
<organism evidence="3 4">
    <name type="scientific">Paenibacillus marchantiophytorum</name>
    <dbReference type="NCBI Taxonomy" id="1619310"/>
    <lineage>
        <taxon>Bacteria</taxon>
        <taxon>Bacillati</taxon>
        <taxon>Bacillota</taxon>
        <taxon>Bacilli</taxon>
        <taxon>Bacillales</taxon>
        <taxon>Paenibacillaceae</taxon>
        <taxon>Paenibacillus</taxon>
    </lineage>
</organism>
<evidence type="ECO:0000313" key="3">
    <source>
        <dbReference type="EMBL" id="GFZ94126.1"/>
    </source>
</evidence>
<dbReference type="PANTHER" id="PTHR43581">
    <property type="entry name" value="ATP/GTP PHOSPHATASE"/>
    <property type="match status" value="1"/>
</dbReference>
<feature type="domain" description="Endonuclease GajA/Old nuclease/RecF-like AAA" evidence="1">
    <location>
        <begin position="1"/>
        <end position="383"/>
    </location>
</feature>
<evidence type="ECO:0000259" key="2">
    <source>
        <dbReference type="Pfam" id="PF20469"/>
    </source>
</evidence>
<dbReference type="InterPro" id="IPR027417">
    <property type="entry name" value="P-loop_NTPase"/>
</dbReference>
<evidence type="ECO:0000313" key="4">
    <source>
        <dbReference type="Proteomes" id="UP000615455"/>
    </source>
</evidence>
<dbReference type="Gene3D" id="3.40.50.300">
    <property type="entry name" value="P-loop containing nucleotide triphosphate hydrolases"/>
    <property type="match status" value="1"/>
</dbReference>
<dbReference type="CDD" id="cd00267">
    <property type="entry name" value="ABC_ATPase"/>
    <property type="match status" value="1"/>
</dbReference>
<dbReference type="EMBL" id="BMHE01000027">
    <property type="protein sequence ID" value="GFZ94126.1"/>
    <property type="molecule type" value="Genomic_DNA"/>
</dbReference>
<evidence type="ECO:0000259" key="1">
    <source>
        <dbReference type="Pfam" id="PF13175"/>
    </source>
</evidence>
<dbReference type="Proteomes" id="UP000615455">
    <property type="component" value="Unassembled WGS sequence"/>
</dbReference>
<keyword evidence="4" id="KW-1185">Reference proteome</keyword>
<proteinExistence type="predicted"/>
<dbReference type="InterPro" id="IPR041685">
    <property type="entry name" value="AAA_GajA/Old/RecF-like"/>
</dbReference>
<feature type="domain" description="OLD protein-like TOPRIM" evidence="2">
    <location>
        <begin position="434"/>
        <end position="503"/>
    </location>
</feature>
<dbReference type="Pfam" id="PF13175">
    <property type="entry name" value="AAA_15"/>
    <property type="match status" value="1"/>
</dbReference>
<dbReference type="InterPro" id="IPR051396">
    <property type="entry name" value="Bact_Antivir_Def_Nuclease"/>
</dbReference>
<accession>A0ABQ1F091</accession>
<comment type="caution">
    <text evidence="3">The sequence shown here is derived from an EMBL/GenBank/DDBJ whole genome shotgun (WGS) entry which is preliminary data.</text>
</comment>
<dbReference type="Pfam" id="PF20469">
    <property type="entry name" value="OLD-like_TOPRIM"/>
    <property type="match status" value="1"/>
</dbReference>
<dbReference type="CDD" id="cd01026">
    <property type="entry name" value="TOPRIM_OLD"/>
    <property type="match status" value="1"/>
</dbReference>
<protein>
    <submittedName>
        <fullName evidence="3">ATP-dependent endonuclease</fullName>
    </submittedName>
</protein>